<dbReference type="AlphaFoldDB" id="A0A9W9G8S1"/>
<name>A0A9W9G8S1_9EURO</name>
<reference evidence="2" key="2">
    <citation type="journal article" date="2023" name="IMA Fungus">
        <title>Comparative genomic study of the Penicillium genus elucidates a diverse pangenome and 15 lateral gene transfer events.</title>
        <authorList>
            <person name="Petersen C."/>
            <person name="Sorensen T."/>
            <person name="Nielsen M.R."/>
            <person name="Sondergaard T.E."/>
            <person name="Sorensen J.L."/>
            <person name="Fitzpatrick D.A."/>
            <person name="Frisvad J.C."/>
            <person name="Nielsen K.L."/>
        </authorList>
    </citation>
    <scope>NUCLEOTIDE SEQUENCE</scope>
    <source>
        <strain evidence="2">IBT 30069</strain>
    </source>
</reference>
<comment type="caution">
    <text evidence="2">The sequence shown here is derived from an EMBL/GenBank/DDBJ whole genome shotgun (WGS) entry which is preliminary data.</text>
</comment>
<dbReference type="Proteomes" id="UP001149165">
    <property type="component" value="Unassembled WGS sequence"/>
</dbReference>
<dbReference type="EMBL" id="JAPQKH010000002">
    <property type="protein sequence ID" value="KAJ5113527.1"/>
    <property type="molecule type" value="Genomic_DNA"/>
</dbReference>
<evidence type="ECO:0000313" key="3">
    <source>
        <dbReference type="Proteomes" id="UP001149165"/>
    </source>
</evidence>
<feature type="compositionally biased region" description="Low complexity" evidence="1">
    <location>
        <begin position="12"/>
        <end position="21"/>
    </location>
</feature>
<evidence type="ECO:0000313" key="2">
    <source>
        <dbReference type="EMBL" id="KAJ5113527.1"/>
    </source>
</evidence>
<feature type="compositionally biased region" description="Polar residues" evidence="1">
    <location>
        <begin position="1"/>
        <end position="11"/>
    </location>
</feature>
<feature type="compositionally biased region" description="Basic and acidic residues" evidence="1">
    <location>
        <begin position="23"/>
        <end position="38"/>
    </location>
</feature>
<gene>
    <name evidence="2" type="ORF">N7456_002061</name>
</gene>
<accession>A0A9W9G8S1</accession>
<keyword evidence="3" id="KW-1185">Reference proteome</keyword>
<reference evidence="2" key="1">
    <citation type="submission" date="2022-11" db="EMBL/GenBank/DDBJ databases">
        <authorList>
            <person name="Petersen C."/>
        </authorList>
    </citation>
    <scope>NUCLEOTIDE SEQUENCE</scope>
    <source>
        <strain evidence="2">IBT 30069</strain>
    </source>
</reference>
<organism evidence="2 3">
    <name type="scientific">Penicillium angulare</name>
    <dbReference type="NCBI Taxonomy" id="116970"/>
    <lineage>
        <taxon>Eukaryota</taxon>
        <taxon>Fungi</taxon>
        <taxon>Dikarya</taxon>
        <taxon>Ascomycota</taxon>
        <taxon>Pezizomycotina</taxon>
        <taxon>Eurotiomycetes</taxon>
        <taxon>Eurotiomycetidae</taxon>
        <taxon>Eurotiales</taxon>
        <taxon>Aspergillaceae</taxon>
        <taxon>Penicillium</taxon>
    </lineage>
</organism>
<sequence length="82" mass="9103">MSSSQSTTQPISHESYSSGHSSARRDSTNPEVIHRLYFEDNDGFFPPSWIGQEGQRRPSNDSVMSQEFKAEPDTSASPEHSG</sequence>
<feature type="region of interest" description="Disordered" evidence="1">
    <location>
        <begin position="1"/>
        <end position="82"/>
    </location>
</feature>
<evidence type="ECO:0000256" key="1">
    <source>
        <dbReference type="SAM" id="MobiDB-lite"/>
    </source>
</evidence>
<protein>
    <submittedName>
        <fullName evidence="2">Uncharacterized protein</fullName>
    </submittedName>
</protein>
<dbReference type="OrthoDB" id="4475146at2759"/>
<proteinExistence type="predicted"/>